<keyword evidence="3" id="KW-1185">Reference proteome</keyword>
<evidence type="ECO:0000313" key="3">
    <source>
        <dbReference type="Proteomes" id="UP000203589"/>
    </source>
</evidence>
<gene>
    <name evidence="2" type="ORF">ANTHELSMS3_02285</name>
</gene>
<organism evidence="2 3">
    <name type="scientific">Antarctobacter heliothermus</name>
    <dbReference type="NCBI Taxonomy" id="74033"/>
    <lineage>
        <taxon>Bacteria</taxon>
        <taxon>Pseudomonadati</taxon>
        <taxon>Pseudomonadota</taxon>
        <taxon>Alphaproteobacteria</taxon>
        <taxon>Rhodobacterales</taxon>
        <taxon>Roseobacteraceae</taxon>
        <taxon>Antarctobacter</taxon>
    </lineage>
</organism>
<dbReference type="OrthoDB" id="6359379at2"/>
<dbReference type="KEGG" id="aht:ANTHELSMS3_02285"/>
<evidence type="ECO:0000256" key="1">
    <source>
        <dbReference type="SAM" id="SignalP"/>
    </source>
</evidence>
<accession>A0A222E470</accession>
<keyword evidence="1" id="KW-0732">Signal</keyword>
<reference evidence="2 3" key="1">
    <citation type="submission" date="2017-07" db="EMBL/GenBank/DDBJ databases">
        <title>Genome Sequence of Antarctobacter heliothermus Strain SMS3 Isolated from a culture of the Diatom Skeletonema marinoi.</title>
        <authorList>
            <person name="Topel M."/>
            <person name="Pinder M.I.M."/>
            <person name="Johansson O.N."/>
            <person name="Kourtchenko O."/>
            <person name="Godhe A."/>
            <person name="Clarke A.K."/>
        </authorList>
    </citation>
    <scope>NUCLEOTIDE SEQUENCE [LARGE SCALE GENOMIC DNA]</scope>
    <source>
        <strain evidence="2 3">SMS3</strain>
    </source>
</reference>
<dbReference type="EMBL" id="CP022540">
    <property type="protein sequence ID" value="ASP20962.1"/>
    <property type="molecule type" value="Genomic_DNA"/>
</dbReference>
<protein>
    <submittedName>
        <fullName evidence="2">Uncharacterized protein</fullName>
    </submittedName>
</protein>
<name>A0A222E470_9RHOB</name>
<dbReference type="Proteomes" id="UP000203589">
    <property type="component" value="Chromosome"/>
</dbReference>
<evidence type="ECO:0000313" key="2">
    <source>
        <dbReference type="EMBL" id="ASP20962.1"/>
    </source>
</evidence>
<dbReference type="AlphaFoldDB" id="A0A222E470"/>
<feature type="chain" id="PRO_5013324752" evidence="1">
    <location>
        <begin position="19"/>
        <end position="233"/>
    </location>
</feature>
<feature type="signal peptide" evidence="1">
    <location>
        <begin position="1"/>
        <end position="18"/>
    </location>
</feature>
<proteinExistence type="predicted"/>
<sequence>MSIKALFILIFFPLPSLAQGIGLEKDVFHETVSETSKVSGDIVMGVMLTDDSPSDLPPTVITGIPTFWKRPEKPVPVCVRIVSKDGRYEAENTYMVPPGFDIDSADFPYTGEHADFLADRTAVALVVPDRCGNRNRTAVPTLWRATPRTQNSVLHVYLNAAGNPSSVAVGRGDRFFEACKDVSELTGLKYTADCAIPTEFLPPDKNARLTFFITRSNTEESFVLEVSPVRPRD</sequence>
<dbReference type="RefSeq" id="WP_157733482.1">
    <property type="nucleotide sequence ID" value="NZ_CP022540.1"/>
</dbReference>